<feature type="transmembrane region" description="Helical" evidence="1">
    <location>
        <begin position="43"/>
        <end position="61"/>
    </location>
</feature>
<keyword evidence="1" id="KW-1133">Transmembrane helix</keyword>
<dbReference type="InterPro" id="IPR025699">
    <property type="entry name" value="ABC2_memb-like"/>
</dbReference>
<gene>
    <name evidence="2" type="ORF">Vau01_113750</name>
</gene>
<feature type="transmembrane region" description="Helical" evidence="1">
    <location>
        <begin position="21"/>
        <end position="37"/>
    </location>
</feature>
<feature type="transmembrane region" description="Helical" evidence="1">
    <location>
        <begin position="187"/>
        <end position="208"/>
    </location>
</feature>
<accession>A0A8J3ZGR1</accession>
<dbReference type="RefSeq" id="WP_204011270.1">
    <property type="nucleotide sequence ID" value="NZ_BOPG01000103.1"/>
</dbReference>
<keyword evidence="1" id="KW-0812">Transmembrane</keyword>
<feature type="transmembrane region" description="Helical" evidence="1">
    <location>
        <begin position="117"/>
        <end position="145"/>
    </location>
</feature>
<dbReference type="AlphaFoldDB" id="A0A8J3ZGR1"/>
<feature type="transmembrane region" description="Helical" evidence="1">
    <location>
        <begin position="82"/>
        <end position="111"/>
    </location>
</feature>
<keyword evidence="3" id="KW-1185">Reference proteome</keyword>
<reference evidence="2" key="1">
    <citation type="submission" date="2021-01" db="EMBL/GenBank/DDBJ databases">
        <title>Whole genome shotgun sequence of Virgisporangium aurantiacum NBRC 16421.</title>
        <authorList>
            <person name="Komaki H."/>
            <person name="Tamura T."/>
        </authorList>
    </citation>
    <scope>NUCLEOTIDE SEQUENCE</scope>
    <source>
        <strain evidence="2">NBRC 16421</strain>
    </source>
</reference>
<sequence length="218" mass="22660">MRAIARFVGLDLRSMRPNAKYMIIPAVVVVVPALLFLGPYMLIPAIAGLAVVSAPSSLFANDEVGRLDTLYTALGIRRRQVVVGRYATCLLLLIALTIAGVLLAPVAALVLGAAFDWAIAAALTAGSVALIGTFLAAGLPAYFGLDPGPVRVVASLLHAITLTVVFLGWAIPDVRAALLSWLGDANVAWLTVAAFAILGVLGAASTALSTRLYAQRDL</sequence>
<dbReference type="EMBL" id="BOPG01000103">
    <property type="protein sequence ID" value="GIJ63859.1"/>
    <property type="molecule type" value="Genomic_DNA"/>
</dbReference>
<feature type="transmembrane region" description="Helical" evidence="1">
    <location>
        <begin position="152"/>
        <end position="171"/>
    </location>
</feature>
<dbReference type="Pfam" id="PF13346">
    <property type="entry name" value="ABC2_membrane_5"/>
    <property type="match status" value="1"/>
</dbReference>
<name>A0A8J3ZGR1_9ACTN</name>
<evidence type="ECO:0000313" key="3">
    <source>
        <dbReference type="Proteomes" id="UP000612585"/>
    </source>
</evidence>
<comment type="caution">
    <text evidence="2">The sequence shown here is derived from an EMBL/GenBank/DDBJ whole genome shotgun (WGS) entry which is preliminary data.</text>
</comment>
<dbReference type="Proteomes" id="UP000612585">
    <property type="component" value="Unassembled WGS sequence"/>
</dbReference>
<evidence type="ECO:0000256" key="1">
    <source>
        <dbReference type="SAM" id="Phobius"/>
    </source>
</evidence>
<keyword evidence="1" id="KW-0472">Membrane</keyword>
<proteinExistence type="predicted"/>
<protein>
    <submittedName>
        <fullName evidence="2">Uncharacterized protein</fullName>
    </submittedName>
</protein>
<evidence type="ECO:0000313" key="2">
    <source>
        <dbReference type="EMBL" id="GIJ63859.1"/>
    </source>
</evidence>
<organism evidence="2 3">
    <name type="scientific">Virgisporangium aurantiacum</name>
    <dbReference type="NCBI Taxonomy" id="175570"/>
    <lineage>
        <taxon>Bacteria</taxon>
        <taxon>Bacillati</taxon>
        <taxon>Actinomycetota</taxon>
        <taxon>Actinomycetes</taxon>
        <taxon>Micromonosporales</taxon>
        <taxon>Micromonosporaceae</taxon>
        <taxon>Virgisporangium</taxon>
    </lineage>
</organism>